<dbReference type="Pfam" id="PF07796">
    <property type="entry name" value="DUF1638"/>
    <property type="match status" value="1"/>
</dbReference>
<gene>
    <name evidence="2" type="ORF">METZ01_LOCUS108888</name>
</gene>
<feature type="domain" description="DUF1638" evidence="1">
    <location>
        <begin position="62"/>
        <end position="218"/>
    </location>
</feature>
<evidence type="ECO:0000259" key="1">
    <source>
        <dbReference type="Pfam" id="PF07796"/>
    </source>
</evidence>
<organism evidence="2">
    <name type="scientific">marine metagenome</name>
    <dbReference type="NCBI Taxonomy" id="408172"/>
    <lineage>
        <taxon>unclassified sequences</taxon>
        <taxon>metagenomes</taxon>
        <taxon>ecological metagenomes</taxon>
    </lineage>
</organism>
<accession>A0A381WU67</accession>
<reference evidence="2" key="1">
    <citation type="submission" date="2018-05" db="EMBL/GenBank/DDBJ databases">
        <authorList>
            <person name="Lanie J.A."/>
            <person name="Ng W.-L."/>
            <person name="Kazmierczak K.M."/>
            <person name="Andrzejewski T.M."/>
            <person name="Davidsen T.M."/>
            <person name="Wayne K.J."/>
            <person name="Tettelin H."/>
            <person name="Glass J.I."/>
            <person name="Rusch D."/>
            <person name="Podicherti R."/>
            <person name="Tsui H.-C.T."/>
            <person name="Winkler M.E."/>
        </authorList>
    </citation>
    <scope>NUCLEOTIDE SEQUENCE</scope>
</reference>
<proteinExistence type="predicted"/>
<sequence>MTLFLCLDWIKNLGKTLEWTVFKNGTKTVKTKNNLIIACGALSYELNLLKKLNKWEHLTIQCLDAKLHNTPKLIPGKVKEKLDAMNDDYDGVFIAYADCGTGGLLDALLEPYNVERLPGAHCYEFFSGQEIFEELCTNEMGTFYLTDFLVKHFDRLVIKGLGLDKHPELQKEYFRNYKKVVYLAQSRSETLIEESKQCAEFLGLEHSTHYTGLGNFKKHIEESVGVKH</sequence>
<evidence type="ECO:0000313" key="2">
    <source>
        <dbReference type="EMBL" id="SVA56034.1"/>
    </source>
</evidence>
<dbReference type="InterPro" id="IPR012437">
    <property type="entry name" value="DUF1638"/>
</dbReference>
<dbReference type="EMBL" id="UINC01012889">
    <property type="protein sequence ID" value="SVA56034.1"/>
    <property type="molecule type" value="Genomic_DNA"/>
</dbReference>
<dbReference type="AlphaFoldDB" id="A0A381WU67"/>
<protein>
    <recommendedName>
        <fullName evidence="1">DUF1638 domain-containing protein</fullName>
    </recommendedName>
</protein>
<name>A0A381WU67_9ZZZZ</name>